<keyword evidence="5 11" id="KW-0963">Cytoplasm</keyword>
<evidence type="ECO:0000313" key="14">
    <source>
        <dbReference type="EMBL" id="AET32913.1"/>
    </source>
</evidence>
<dbReference type="STRING" id="1104324.P186_1490"/>
<dbReference type="PROSITE" id="PS51278">
    <property type="entry name" value="GATASE_TYPE_2"/>
    <property type="match status" value="1"/>
</dbReference>
<proteinExistence type="inferred from homology"/>
<dbReference type="CDD" id="cd00714">
    <property type="entry name" value="GFAT"/>
    <property type="match status" value="1"/>
</dbReference>
<dbReference type="HAMAP" id="MF_00164">
    <property type="entry name" value="GlmS"/>
    <property type="match status" value="1"/>
</dbReference>
<dbReference type="Proteomes" id="UP000005867">
    <property type="component" value="Chromosome"/>
</dbReference>
<keyword evidence="9" id="KW-0315">Glutamine amidotransferase</keyword>
<dbReference type="SUPFAM" id="SSF53697">
    <property type="entry name" value="SIS domain"/>
    <property type="match status" value="1"/>
</dbReference>
<dbReference type="InterPro" id="IPR005855">
    <property type="entry name" value="GFAT"/>
</dbReference>
<comment type="subunit">
    <text evidence="11">Homodimer.</text>
</comment>
<dbReference type="CDD" id="cd05009">
    <property type="entry name" value="SIS_GlmS_GlmD_2"/>
    <property type="match status" value="1"/>
</dbReference>
<dbReference type="FunFam" id="3.40.50.10490:FF:000001">
    <property type="entry name" value="Glutamine--fructose-6-phosphate aminotransferase [isomerizing]"/>
    <property type="match status" value="1"/>
</dbReference>
<feature type="domain" description="SIS" evidence="13">
    <location>
        <begin position="287"/>
        <end position="425"/>
    </location>
</feature>
<evidence type="ECO:0000313" key="15">
    <source>
        <dbReference type="Proteomes" id="UP000005867"/>
    </source>
</evidence>
<dbReference type="GO" id="GO:0006047">
    <property type="term" value="P:UDP-N-acetylglucosamine metabolic process"/>
    <property type="evidence" value="ECO:0007669"/>
    <property type="project" value="TreeGrafter"/>
</dbReference>
<keyword evidence="8" id="KW-0677">Repeat</keyword>
<dbReference type="SUPFAM" id="SSF56235">
    <property type="entry name" value="N-terminal nucleophile aminohydrolases (Ntn hydrolases)"/>
    <property type="match status" value="1"/>
</dbReference>
<evidence type="ECO:0000256" key="11">
    <source>
        <dbReference type="HAMAP-Rule" id="MF_00164"/>
    </source>
</evidence>
<dbReference type="EMBL" id="CP003098">
    <property type="protein sequence ID" value="AET32913.1"/>
    <property type="molecule type" value="Genomic_DNA"/>
</dbReference>
<evidence type="ECO:0000256" key="9">
    <source>
        <dbReference type="ARBA" id="ARBA00022962"/>
    </source>
</evidence>
<dbReference type="InterPro" id="IPR001347">
    <property type="entry name" value="SIS_dom"/>
</dbReference>
<evidence type="ECO:0000256" key="8">
    <source>
        <dbReference type="ARBA" id="ARBA00022737"/>
    </source>
</evidence>
<evidence type="ECO:0000259" key="13">
    <source>
        <dbReference type="PROSITE" id="PS51464"/>
    </source>
</evidence>
<dbReference type="GO" id="GO:0006002">
    <property type="term" value="P:fructose 6-phosphate metabolic process"/>
    <property type="evidence" value="ECO:0007669"/>
    <property type="project" value="TreeGrafter"/>
</dbReference>
<dbReference type="GO" id="GO:0006487">
    <property type="term" value="P:protein N-linked glycosylation"/>
    <property type="evidence" value="ECO:0007669"/>
    <property type="project" value="TreeGrafter"/>
</dbReference>
<dbReference type="NCBIfam" id="TIGR01135">
    <property type="entry name" value="glmS"/>
    <property type="match status" value="1"/>
</dbReference>
<evidence type="ECO:0000256" key="6">
    <source>
        <dbReference type="ARBA" id="ARBA00022576"/>
    </source>
</evidence>
<dbReference type="Pfam" id="PF13522">
    <property type="entry name" value="GATase_6"/>
    <property type="match status" value="1"/>
</dbReference>
<dbReference type="GO" id="GO:0004360">
    <property type="term" value="F:glutamine-fructose-6-phosphate transaminase (isomerizing) activity"/>
    <property type="evidence" value="ECO:0007669"/>
    <property type="project" value="UniProtKB-UniRule"/>
</dbReference>
<evidence type="ECO:0000256" key="3">
    <source>
        <dbReference type="ARBA" id="ARBA00012916"/>
    </source>
</evidence>
<dbReference type="InterPro" id="IPR035490">
    <property type="entry name" value="GlmS/FrlB_SIS"/>
</dbReference>
<dbReference type="GO" id="GO:0005975">
    <property type="term" value="P:carbohydrate metabolic process"/>
    <property type="evidence" value="ECO:0007669"/>
    <property type="project" value="UniProtKB-UniRule"/>
</dbReference>
<evidence type="ECO:0000256" key="5">
    <source>
        <dbReference type="ARBA" id="ARBA00022490"/>
    </source>
</evidence>
<protein>
    <recommendedName>
        <fullName evidence="4 11">Glutamine--fructose-6-phosphate aminotransferase [isomerizing]</fullName>
        <ecNumber evidence="3 11">2.6.1.16</ecNumber>
    </recommendedName>
    <alternativeName>
        <fullName evidence="11">D-fructose-6-phosphate amidotransferase</fullName>
    </alternativeName>
    <alternativeName>
        <fullName evidence="11">GFAT</fullName>
    </alternativeName>
    <alternativeName>
        <fullName evidence="11">Glucosamine-6-phosphate synthase</fullName>
    </alternativeName>
    <alternativeName>
        <fullName evidence="11">Hexosephosphate aminotransferase</fullName>
    </alternativeName>
    <alternativeName>
        <fullName evidence="11">L-glutamine--D-fructose-6-phosphate amidotransferase</fullName>
    </alternativeName>
</protein>
<keyword evidence="6 11" id="KW-0032">Aminotransferase</keyword>
<dbReference type="Gene3D" id="3.40.50.10490">
    <property type="entry name" value="Glucose-6-phosphate isomerase like protein, domain 1"/>
    <property type="match status" value="2"/>
</dbReference>
<dbReference type="InterPro" id="IPR035466">
    <property type="entry name" value="GlmS/AgaS_SIS"/>
</dbReference>
<dbReference type="InterPro" id="IPR046348">
    <property type="entry name" value="SIS_dom_sf"/>
</dbReference>
<evidence type="ECO:0000256" key="7">
    <source>
        <dbReference type="ARBA" id="ARBA00022679"/>
    </source>
</evidence>
<dbReference type="GO" id="GO:0005737">
    <property type="term" value="C:cytoplasm"/>
    <property type="evidence" value="ECO:0007669"/>
    <property type="project" value="UniProtKB-SubCell"/>
</dbReference>
<organism evidence="14 15">
    <name type="scientific">Pyrobaculum ferrireducens</name>
    <dbReference type="NCBI Taxonomy" id="1104324"/>
    <lineage>
        <taxon>Archaea</taxon>
        <taxon>Thermoproteota</taxon>
        <taxon>Thermoprotei</taxon>
        <taxon>Thermoproteales</taxon>
        <taxon>Thermoproteaceae</taxon>
        <taxon>Pyrobaculum</taxon>
    </lineage>
</organism>
<dbReference type="GO" id="GO:0097367">
    <property type="term" value="F:carbohydrate derivative binding"/>
    <property type="evidence" value="ECO:0007669"/>
    <property type="project" value="InterPro"/>
</dbReference>
<comment type="catalytic activity">
    <reaction evidence="1 11">
        <text>D-fructose 6-phosphate + L-glutamine = D-glucosamine 6-phosphate + L-glutamate</text>
        <dbReference type="Rhea" id="RHEA:13237"/>
        <dbReference type="ChEBI" id="CHEBI:29985"/>
        <dbReference type="ChEBI" id="CHEBI:58359"/>
        <dbReference type="ChEBI" id="CHEBI:58725"/>
        <dbReference type="ChEBI" id="CHEBI:61527"/>
        <dbReference type="EC" id="2.6.1.16"/>
    </reaction>
</comment>
<sequence>MWDVCGIFGVVFAERPGRPLGEILRRGLERLEYRGYDSAGVAVVDRGLVVRKDAGKVAEVARRYGFDALQGVAGLAHTRWATHGRPDQVNAHPHVDCGGVIAVVHNGIIENYAELKEELAKRGHVFRSETDTEVVAHLVEEYKRQGLDTFSAFRKAVSRIRGAYAIALIDAENPQVIYFARHLSPLIIGVGDGFNIVASDIPTVLDHTKRIIAVRDGEYGYITPTEVYIEADGVPQDAASRVEEIPWSAEMATKGGYPHFMFKEIYEQPESLASTAAGLEPARLEAAANALLAARNVYIVGAGTSYHAGLILAHLLPRLKLTPVPIVASEYAAYEPLFDKDDFAIAVSQSGETIDTIKAVRAMRERGVRVAAVTNVVGSTLSRESDLVIYTRAGPEIGVAATKTFTTQVLTLSALYVSALRLLGYDVAERERELKAAPDLARRVVEKTAGTAKDLARRLRQKPSAYYLGRGAALPVAMEGALKLKEVAYIHAEAYPAGESKHGPIALVEEDFPVVFVFSDPATREKTLSNVAEMKARGAFAIGTVPARSDYAKKLDVAIEVPDAGELTAPIAHVIPLQMLAYFAAVERGYDPDKPRNLAKTVTVE</sequence>
<comment type="caution">
    <text evidence="11">Lacks conserved residue(s) required for the propagation of feature annotation.</text>
</comment>
<dbReference type="NCBIfam" id="NF001484">
    <property type="entry name" value="PRK00331.1"/>
    <property type="match status" value="1"/>
</dbReference>
<dbReference type="InterPro" id="IPR017932">
    <property type="entry name" value="GATase_2_dom"/>
</dbReference>
<dbReference type="Pfam" id="PF01380">
    <property type="entry name" value="SIS"/>
    <property type="match status" value="2"/>
</dbReference>
<evidence type="ECO:0000256" key="2">
    <source>
        <dbReference type="ARBA" id="ARBA00004496"/>
    </source>
</evidence>
<evidence type="ECO:0000256" key="10">
    <source>
        <dbReference type="ARBA" id="ARBA00055466"/>
    </source>
</evidence>
<feature type="active site" description="For Fru-6P isomerization activity" evidence="11">
    <location>
        <position position="600"/>
    </location>
</feature>
<dbReference type="EC" id="2.6.1.16" evidence="3 11"/>
<keyword evidence="15" id="KW-1185">Reference proteome</keyword>
<gene>
    <name evidence="11" type="primary">glmS</name>
    <name evidence="14" type="ORF">P186_1490</name>
</gene>
<feature type="domain" description="SIS" evidence="13">
    <location>
        <begin position="455"/>
        <end position="595"/>
    </location>
</feature>
<dbReference type="PANTHER" id="PTHR10937:SF0">
    <property type="entry name" value="GLUTAMINE--FRUCTOSE-6-PHOSPHATE TRANSAMINASE (ISOMERIZING)"/>
    <property type="match status" value="1"/>
</dbReference>
<feature type="active site" description="Nucleophile; for GATase activity" evidence="11">
    <location>
        <position position="5"/>
    </location>
</feature>
<dbReference type="HOGENOM" id="CLU_012520_7_0_2"/>
<dbReference type="eggNOG" id="arCOG00057">
    <property type="taxonomic scope" value="Archaea"/>
</dbReference>
<reference evidence="14 15" key="1">
    <citation type="journal article" date="2012" name="J. Bacteriol.">
        <title>Complete genome sequence of strain 1860, a crenarchaeon of the genus pyrobaculum able to grow with various electron acceptors.</title>
        <authorList>
            <person name="Mardanov A.V."/>
            <person name="Gumerov V.M."/>
            <person name="Slobodkina G.B."/>
            <person name="Beletsky A.V."/>
            <person name="Bonch-Osmolovskaya E.A."/>
            <person name="Ravin N.V."/>
            <person name="Skryabin K.G."/>
        </authorList>
    </citation>
    <scope>NUCLEOTIDE SEQUENCE [LARGE SCALE GENOMIC DNA]</scope>
    <source>
        <strain evidence="14 15">1860</strain>
    </source>
</reference>
<dbReference type="Gene3D" id="3.60.20.10">
    <property type="entry name" value="Glutamine Phosphoribosylpyrophosphate, subunit 1, domain 1"/>
    <property type="match status" value="1"/>
</dbReference>
<keyword evidence="7 11" id="KW-0808">Transferase</keyword>
<dbReference type="CDD" id="cd05008">
    <property type="entry name" value="SIS_GlmS_GlmD_1"/>
    <property type="match status" value="1"/>
</dbReference>
<dbReference type="InterPro" id="IPR047084">
    <property type="entry name" value="GFAT_N"/>
</dbReference>
<evidence type="ECO:0000256" key="1">
    <source>
        <dbReference type="ARBA" id="ARBA00001031"/>
    </source>
</evidence>
<evidence type="ECO:0000256" key="4">
    <source>
        <dbReference type="ARBA" id="ARBA00016090"/>
    </source>
</evidence>
<comment type="function">
    <text evidence="10 11">Catalyzes the first step in hexosamine metabolism, converting fructose-6P into glucosamine-6P using glutamine as a nitrogen source.</text>
</comment>
<evidence type="ECO:0000259" key="12">
    <source>
        <dbReference type="PROSITE" id="PS51278"/>
    </source>
</evidence>
<dbReference type="PROSITE" id="PS51464">
    <property type="entry name" value="SIS"/>
    <property type="match status" value="2"/>
</dbReference>
<accession>G7VEU7</accession>
<name>G7VEU7_9CREN</name>
<dbReference type="InterPro" id="IPR029055">
    <property type="entry name" value="Ntn_hydrolases_N"/>
</dbReference>
<dbReference type="FunFam" id="3.60.20.10:FF:000006">
    <property type="entry name" value="Glutamine--fructose-6-phosphate aminotransferase [isomerizing]"/>
    <property type="match status" value="1"/>
</dbReference>
<dbReference type="PANTHER" id="PTHR10937">
    <property type="entry name" value="GLUCOSAMINE--FRUCTOSE-6-PHOSPHATE AMINOTRANSFERASE, ISOMERIZING"/>
    <property type="match status" value="1"/>
</dbReference>
<comment type="subcellular location">
    <subcellularLocation>
        <location evidence="2 11">Cytoplasm</location>
    </subcellularLocation>
</comment>
<dbReference type="KEGG" id="pyr:P186_1490"/>
<feature type="domain" description="Glutamine amidotransferase type-2" evidence="12">
    <location>
        <begin position="5"/>
        <end position="225"/>
    </location>
</feature>
<dbReference type="AlphaFoldDB" id="G7VEU7"/>